<keyword evidence="4" id="KW-0560">Oxidoreductase</keyword>
<evidence type="ECO:0000313" key="10">
    <source>
        <dbReference type="EMBL" id="KAK3383507.1"/>
    </source>
</evidence>
<reference evidence="10" key="2">
    <citation type="submission" date="2023-06" db="EMBL/GenBank/DDBJ databases">
        <authorList>
            <consortium name="Lawrence Berkeley National Laboratory"/>
            <person name="Haridas S."/>
            <person name="Hensen N."/>
            <person name="Bonometti L."/>
            <person name="Westerberg I."/>
            <person name="Brannstrom I.O."/>
            <person name="Guillou S."/>
            <person name="Cros-Aarteil S."/>
            <person name="Calhoun S."/>
            <person name="Kuo A."/>
            <person name="Mondo S."/>
            <person name="Pangilinan J."/>
            <person name="Riley R."/>
            <person name="Labutti K."/>
            <person name="Andreopoulos B."/>
            <person name="Lipzen A."/>
            <person name="Chen C."/>
            <person name="Yanf M."/>
            <person name="Daum C."/>
            <person name="Ng V."/>
            <person name="Clum A."/>
            <person name="Steindorff A."/>
            <person name="Ohm R."/>
            <person name="Martin F."/>
            <person name="Silar P."/>
            <person name="Natvig D."/>
            <person name="Lalanne C."/>
            <person name="Gautier V."/>
            <person name="Ament-Velasquez S.L."/>
            <person name="Kruys A."/>
            <person name="Hutchinson M.I."/>
            <person name="Powell A.J."/>
            <person name="Barry K."/>
            <person name="Miller A.N."/>
            <person name="Grigoriev I.V."/>
            <person name="Debuchy R."/>
            <person name="Gladieux P."/>
            <person name="Thoren M.H."/>
            <person name="Johannesson H."/>
        </authorList>
    </citation>
    <scope>NUCLEOTIDE SEQUENCE</scope>
    <source>
        <strain evidence="10">CBS 958.72</strain>
    </source>
</reference>
<protein>
    <submittedName>
        <fullName evidence="10">Multicopper like protein</fullName>
    </submittedName>
</protein>
<dbReference type="Gene3D" id="2.60.40.420">
    <property type="entry name" value="Cupredoxins - blue copper proteins"/>
    <property type="match status" value="3"/>
</dbReference>
<keyword evidence="5" id="KW-0186">Copper</keyword>
<feature type="domain" description="Plastocyanin-like" evidence="9">
    <location>
        <begin position="87"/>
        <end position="199"/>
    </location>
</feature>
<dbReference type="InterPro" id="IPR011706">
    <property type="entry name" value="Cu-oxidase_C"/>
</dbReference>
<comment type="similarity">
    <text evidence="1">Belongs to the multicopper oxidase family.</text>
</comment>
<keyword evidence="2" id="KW-0479">Metal-binding</keyword>
<dbReference type="EMBL" id="JAULSN010000001">
    <property type="protein sequence ID" value="KAK3383507.1"/>
    <property type="molecule type" value="Genomic_DNA"/>
</dbReference>
<evidence type="ECO:0000259" key="8">
    <source>
        <dbReference type="Pfam" id="PF07731"/>
    </source>
</evidence>
<proteinExistence type="inferred from homology"/>
<dbReference type="GO" id="GO:0005507">
    <property type="term" value="F:copper ion binding"/>
    <property type="evidence" value="ECO:0007669"/>
    <property type="project" value="InterPro"/>
</dbReference>
<evidence type="ECO:0000313" key="11">
    <source>
        <dbReference type="Proteomes" id="UP001287356"/>
    </source>
</evidence>
<organism evidence="10 11">
    <name type="scientific">Lasiosphaeria ovina</name>
    <dbReference type="NCBI Taxonomy" id="92902"/>
    <lineage>
        <taxon>Eukaryota</taxon>
        <taxon>Fungi</taxon>
        <taxon>Dikarya</taxon>
        <taxon>Ascomycota</taxon>
        <taxon>Pezizomycotina</taxon>
        <taxon>Sordariomycetes</taxon>
        <taxon>Sordariomycetidae</taxon>
        <taxon>Sordariales</taxon>
        <taxon>Lasiosphaeriaceae</taxon>
        <taxon>Lasiosphaeria</taxon>
    </lineage>
</organism>
<dbReference type="FunFam" id="2.60.40.420:FF:000021">
    <property type="entry name" value="Extracellular dihydrogeodin oxidase/laccase"/>
    <property type="match status" value="1"/>
</dbReference>
<evidence type="ECO:0000256" key="4">
    <source>
        <dbReference type="ARBA" id="ARBA00023002"/>
    </source>
</evidence>
<evidence type="ECO:0000256" key="5">
    <source>
        <dbReference type="ARBA" id="ARBA00023008"/>
    </source>
</evidence>
<dbReference type="InterPro" id="IPR001117">
    <property type="entry name" value="Cu-oxidase_2nd"/>
</dbReference>
<dbReference type="Proteomes" id="UP001287356">
    <property type="component" value="Unassembled WGS sequence"/>
</dbReference>
<dbReference type="InterPro" id="IPR008972">
    <property type="entry name" value="Cupredoxin"/>
</dbReference>
<feature type="domain" description="Plastocyanin-like" evidence="8">
    <location>
        <begin position="440"/>
        <end position="557"/>
    </location>
</feature>
<accession>A0AAE0NL23</accession>
<keyword evidence="11" id="KW-1185">Reference proteome</keyword>
<dbReference type="Pfam" id="PF07731">
    <property type="entry name" value="Cu-oxidase_2"/>
    <property type="match status" value="1"/>
</dbReference>
<dbReference type="FunFam" id="2.60.40.420:FF:000038">
    <property type="entry name" value="Extracellular dihydrogeodin oxidase/laccase"/>
    <property type="match status" value="1"/>
</dbReference>
<dbReference type="Pfam" id="PF00394">
    <property type="entry name" value="Cu-oxidase"/>
    <property type="match status" value="1"/>
</dbReference>
<dbReference type="CDD" id="cd13880">
    <property type="entry name" value="CuRO_2_MaLCC_like"/>
    <property type="match status" value="1"/>
</dbReference>
<dbReference type="AlphaFoldDB" id="A0AAE0NL23"/>
<dbReference type="CDD" id="cd13854">
    <property type="entry name" value="CuRO_1_MaLCC_like"/>
    <property type="match status" value="1"/>
</dbReference>
<evidence type="ECO:0000256" key="2">
    <source>
        <dbReference type="ARBA" id="ARBA00022723"/>
    </source>
</evidence>
<evidence type="ECO:0000259" key="7">
    <source>
        <dbReference type="Pfam" id="PF00394"/>
    </source>
</evidence>
<keyword evidence="6" id="KW-0325">Glycoprotein</keyword>
<name>A0AAE0NL23_9PEZI</name>
<dbReference type="PANTHER" id="PTHR11709">
    <property type="entry name" value="MULTI-COPPER OXIDASE"/>
    <property type="match status" value="1"/>
</dbReference>
<dbReference type="InterPro" id="IPR011707">
    <property type="entry name" value="Cu-oxidase-like_N"/>
</dbReference>
<dbReference type="GO" id="GO:0016491">
    <property type="term" value="F:oxidoreductase activity"/>
    <property type="evidence" value="ECO:0007669"/>
    <property type="project" value="UniProtKB-KW"/>
</dbReference>
<dbReference type="InterPro" id="IPR045087">
    <property type="entry name" value="Cu-oxidase_fam"/>
</dbReference>
<feature type="domain" description="Plastocyanin-like" evidence="7">
    <location>
        <begin position="210"/>
        <end position="368"/>
    </location>
</feature>
<reference evidence="10" key="1">
    <citation type="journal article" date="2023" name="Mol. Phylogenet. Evol.">
        <title>Genome-scale phylogeny and comparative genomics of the fungal order Sordariales.</title>
        <authorList>
            <person name="Hensen N."/>
            <person name="Bonometti L."/>
            <person name="Westerberg I."/>
            <person name="Brannstrom I.O."/>
            <person name="Guillou S."/>
            <person name="Cros-Aarteil S."/>
            <person name="Calhoun S."/>
            <person name="Haridas S."/>
            <person name="Kuo A."/>
            <person name="Mondo S."/>
            <person name="Pangilinan J."/>
            <person name="Riley R."/>
            <person name="LaButti K."/>
            <person name="Andreopoulos B."/>
            <person name="Lipzen A."/>
            <person name="Chen C."/>
            <person name="Yan M."/>
            <person name="Daum C."/>
            <person name="Ng V."/>
            <person name="Clum A."/>
            <person name="Steindorff A."/>
            <person name="Ohm R.A."/>
            <person name="Martin F."/>
            <person name="Silar P."/>
            <person name="Natvig D.O."/>
            <person name="Lalanne C."/>
            <person name="Gautier V."/>
            <person name="Ament-Velasquez S.L."/>
            <person name="Kruys A."/>
            <person name="Hutchinson M.I."/>
            <person name="Powell A.J."/>
            <person name="Barry K."/>
            <person name="Miller A.N."/>
            <person name="Grigoriev I.V."/>
            <person name="Debuchy R."/>
            <person name="Gladieux P."/>
            <person name="Hiltunen Thoren M."/>
            <person name="Johannesson H."/>
        </authorList>
    </citation>
    <scope>NUCLEOTIDE SEQUENCE</scope>
    <source>
        <strain evidence="10">CBS 958.72</strain>
    </source>
</reference>
<comment type="caution">
    <text evidence="10">The sequence shown here is derived from an EMBL/GenBank/DDBJ whole genome shotgun (WGS) entry which is preliminary data.</text>
</comment>
<dbReference type="CDD" id="cd13901">
    <property type="entry name" value="CuRO_3_MaLCC_like"/>
    <property type="match status" value="1"/>
</dbReference>
<sequence>MGLLNGLVAEAASILSSVTETLGQQKTNGASLLGTLMFPFLPFFLTNNPLPSGFPWGGLNDWNNNPYVEYPRTGVIRSYDFTISRGFIAPDGYRRPVLLVNGAYPGPLIEANWGDKIVVTVHNNITGPEEGTAIHWHGFLQQGTPWEDGAPGISQCPIAPRKSFTYEFTASLFGSTWYHGHYSAQYSSGVVGPIVIHGPTRAKYDVDIGPIMLSDWYHRDYLALIKQMLSPNADPRVFSDNNLINGKMNFDCSTVAAGDGTPCISNAGISKFNFRTGKTHRLRLINSGADGVQRFSIDGHVLTVIAEDFTPVQPYNTTVVTLGVGQRTDVLVTANAGNPKSAFWMRSNLTSCTPARQPHAVAVVYYDQADTSKAPTSKAWNVPDPGTCANDDLSVTQPLYPMPLPNPTFTQTMAIDTFKNASNITLWRFNGVSMRADFNEPPLLLVNQGRFDFPPERNVLNLYANSSVRIIVKNNSPAAHPMHLHGHNFYILHQGPGDWDGTIDRPSNPQRRDVQQVRAFGHLVIQFDANPGVWAFHCHIAWHASGGFLSSLIVQPSKVQQMRVPETVRQTCRDWSLWTSQNVVDQIDSGT</sequence>
<evidence type="ECO:0000256" key="6">
    <source>
        <dbReference type="ARBA" id="ARBA00023180"/>
    </source>
</evidence>
<evidence type="ECO:0000259" key="9">
    <source>
        <dbReference type="Pfam" id="PF07732"/>
    </source>
</evidence>
<dbReference type="Pfam" id="PF07732">
    <property type="entry name" value="Cu-oxidase_3"/>
    <property type="match status" value="1"/>
</dbReference>
<keyword evidence="3" id="KW-0677">Repeat</keyword>
<evidence type="ECO:0000256" key="1">
    <source>
        <dbReference type="ARBA" id="ARBA00010609"/>
    </source>
</evidence>
<evidence type="ECO:0000256" key="3">
    <source>
        <dbReference type="ARBA" id="ARBA00022737"/>
    </source>
</evidence>
<dbReference type="PANTHER" id="PTHR11709:SF145">
    <property type="entry name" value="LCC1"/>
    <property type="match status" value="1"/>
</dbReference>
<dbReference type="SUPFAM" id="SSF49503">
    <property type="entry name" value="Cupredoxins"/>
    <property type="match status" value="3"/>
</dbReference>
<gene>
    <name evidence="10" type="ORF">B0T24DRAFT_51546</name>
</gene>